<proteinExistence type="predicted"/>
<reference evidence="1 2" key="1">
    <citation type="submission" date="2018-11" db="EMBL/GenBank/DDBJ databases">
        <authorList>
            <consortium name="Pathogen Informatics"/>
        </authorList>
    </citation>
    <scope>NUCLEOTIDE SEQUENCE [LARGE SCALE GENOMIC DNA]</scope>
</reference>
<sequence length="300" mass="33912">MQTLYSIIAEKRLAEKVLNVDSVTWLLESYSALRATAATNGFFFEFNTKLRRTMKEALANRNIKAADKLWNIGSKSMPTMMKIAYAALLHTNRRVDDAKRVLTEIFSNAEPFDLNNISTSALLVDDRQENEAFLGLFARIFKLNAESRRRLLNGIRFREFEKLIDAGHLEEAFSFAKDISAETGRAFGQVELMGAALRIADMQLLNNVIGMVQQKHDKNAALIDFGVALLENERIEHAARIFAVKVQRDQICALGFIHIEAFSICFDISDKWSSCKLREVGVFRRAGTACKKGWVCFLSS</sequence>
<dbReference type="EMBL" id="UYRR01002378">
    <property type="protein sequence ID" value="VDK19487.1"/>
    <property type="molecule type" value="Genomic_DNA"/>
</dbReference>
<gene>
    <name evidence="1" type="ORF">ASIM_LOCUS1958</name>
</gene>
<name>A0A3P6NCP6_ANISI</name>
<dbReference type="Proteomes" id="UP000267096">
    <property type="component" value="Unassembled WGS sequence"/>
</dbReference>
<accession>A0A3P6NCP6</accession>
<protein>
    <submittedName>
        <fullName evidence="1">Uncharacterized protein</fullName>
    </submittedName>
</protein>
<evidence type="ECO:0000313" key="2">
    <source>
        <dbReference type="Proteomes" id="UP000267096"/>
    </source>
</evidence>
<dbReference type="AlphaFoldDB" id="A0A3P6NCP6"/>
<evidence type="ECO:0000313" key="1">
    <source>
        <dbReference type="EMBL" id="VDK19487.1"/>
    </source>
</evidence>
<organism evidence="1 2">
    <name type="scientific">Anisakis simplex</name>
    <name type="common">Herring worm</name>
    <dbReference type="NCBI Taxonomy" id="6269"/>
    <lineage>
        <taxon>Eukaryota</taxon>
        <taxon>Metazoa</taxon>
        <taxon>Ecdysozoa</taxon>
        <taxon>Nematoda</taxon>
        <taxon>Chromadorea</taxon>
        <taxon>Rhabditida</taxon>
        <taxon>Spirurina</taxon>
        <taxon>Ascaridomorpha</taxon>
        <taxon>Ascaridoidea</taxon>
        <taxon>Anisakidae</taxon>
        <taxon>Anisakis</taxon>
        <taxon>Anisakis simplex complex</taxon>
    </lineage>
</organism>
<dbReference type="OrthoDB" id="185373at2759"/>
<keyword evidence="2" id="KW-1185">Reference proteome</keyword>